<evidence type="ECO:0000256" key="1">
    <source>
        <dbReference type="SAM" id="MobiDB-lite"/>
    </source>
</evidence>
<feature type="region of interest" description="Disordered" evidence="1">
    <location>
        <begin position="43"/>
        <end position="66"/>
    </location>
</feature>
<feature type="compositionally biased region" description="Basic and acidic residues" evidence="1">
    <location>
        <begin position="138"/>
        <end position="158"/>
    </location>
</feature>
<dbReference type="AlphaFoldDB" id="A0AAN8BJE3"/>
<dbReference type="Proteomes" id="UP001335648">
    <property type="component" value="Unassembled WGS sequence"/>
</dbReference>
<gene>
    <name evidence="2" type="ORF">CesoFtcFv8_017205</name>
</gene>
<comment type="caution">
    <text evidence="2">The sequence shown here is derived from an EMBL/GenBank/DDBJ whole genome shotgun (WGS) entry which is preliminary data.</text>
</comment>
<feature type="region of interest" description="Disordered" evidence="1">
    <location>
        <begin position="131"/>
        <end position="158"/>
    </location>
</feature>
<proteinExistence type="predicted"/>
<name>A0AAN8BJE3_9TELE</name>
<keyword evidence="3" id="KW-1185">Reference proteome</keyword>
<reference evidence="2 3" key="1">
    <citation type="journal article" date="2023" name="Mol. Biol. Evol.">
        <title>Genomics of Secondarily Temperate Adaptation in the Only Non-Antarctic Icefish.</title>
        <authorList>
            <person name="Rivera-Colon A.G."/>
            <person name="Rayamajhi N."/>
            <person name="Minhas B.F."/>
            <person name="Madrigal G."/>
            <person name="Bilyk K.T."/>
            <person name="Yoon V."/>
            <person name="Hune M."/>
            <person name="Gregory S."/>
            <person name="Cheng C.H.C."/>
            <person name="Catchen J.M."/>
        </authorList>
    </citation>
    <scope>NUCLEOTIDE SEQUENCE [LARGE SCALE GENOMIC DNA]</scope>
    <source>
        <strain evidence="2">JC2023a</strain>
    </source>
</reference>
<evidence type="ECO:0000313" key="2">
    <source>
        <dbReference type="EMBL" id="KAK5886135.1"/>
    </source>
</evidence>
<evidence type="ECO:0000313" key="3">
    <source>
        <dbReference type="Proteomes" id="UP001335648"/>
    </source>
</evidence>
<dbReference type="EMBL" id="JAULUE010002059">
    <property type="protein sequence ID" value="KAK5886135.1"/>
    <property type="molecule type" value="Genomic_DNA"/>
</dbReference>
<protein>
    <submittedName>
        <fullName evidence="2">Uncharacterized protein</fullName>
    </submittedName>
</protein>
<organism evidence="2 3">
    <name type="scientific">Champsocephalus esox</name>
    <name type="common">pike icefish</name>
    <dbReference type="NCBI Taxonomy" id="159716"/>
    <lineage>
        <taxon>Eukaryota</taxon>
        <taxon>Metazoa</taxon>
        <taxon>Chordata</taxon>
        <taxon>Craniata</taxon>
        <taxon>Vertebrata</taxon>
        <taxon>Euteleostomi</taxon>
        <taxon>Actinopterygii</taxon>
        <taxon>Neopterygii</taxon>
        <taxon>Teleostei</taxon>
        <taxon>Neoteleostei</taxon>
        <taxon>Acanthomorphata</taxon>
        <taxon>Eupercaria</taxon>
        <taxon>Perciformes</taxon>
        <taxon>Notothenioidei</taxon>
        <taxon>Channichthyidae</taxon>
        <taxon>Champsocephalus</taxon>
    </lineage>
</organism>
<accession>A0AAN8BJE3</accession>
<feature type="compositionally biased region" description="Basic and acidic residues" evidence="1">
    <location>
        <begin position="49"/>
        <end position="59"/>
    </location>
</feature>
<sequence>MAPIMEGTHTVLLLYAPIRELSNISLYFPKRLAPSFKYKSRASHSGRACNDHDRAKEDLAVSEQRGQSFSSSGELLICQQATKEAAAEHHQLLADLLSLCRDCAIKVRMGNQEGKLQDYMEGQEVNLGNSNYSLTVSPEHKRATSKSKNDEEVGRQEA</sequence>